<proteinExistence type="inferred from homology"/>
<keyword evidence="3 6" id="KW-0812">Transmembrane</keyword>
<evidence type="ECO:0000313" key="9">
    <source>
        <dbReference type="Proteomes" id="UP001595630"/>
    </source>
</evidence>
<comment type="similarity">
    <text evidence="2 6">Belongs to the SURF1 family.</text>
</comment>
<evidence type="ECO:0000256" key="3">
    <source>
        <dbReference type="ARBA" id="ARBA00022692"/>
    </source>
</evidence>
<feature type="region of interest" description="Disordered" evidence="7">
    <location>
        <begin position="235"/>
        <end position="254"/>
    </location>
</feature>
<organism evidence="8 9">
    <name type="scientific">Stutzerimonas tarimensis</name>
    <dbReference type="NCBI Taxonomy" id="1507735"/>
    <lineage>
        <taxon>Bacteria</taxon>
        <taxon>Pseudomonadati</taxon>
        <taxon>Pseudomonadota</taxon>
        <taxon>Gammaproteobacteria</taxon>
        <taxon>Pseudomonadales</taxon>
        <taxon>Pseudomonadaceae</taxon>
        <taxon>Stutzerimonas</taxon>
    </lineage>
</organism>
<protein>
    <recommendedName>
        <fullName evidence="6">SURF1-like protein</fullName>
    </recommendedName>
</protein>
<dbReference type="PANTHER" id="PTHR23427">
    <property type="entry name" value="SURFEIT LOCUS PROTEIN"/>
    <property type="match status" value="1"/>
</dbReference>
<dbReference type="CDD" id="cd06662">
    <property type="entry name" value="SURF1"/>
    <property type="match status" value="1"/>
</dbReference>
<evidence type="ECO:0000256" key="4">
    <source>
        <dbReference type="ARBA" id="ARBA00022989"/>
    </source>
</evidence>
<reference evidence="9" key="1">
    <citation type="journal article" date="2019" name="Int. J. Syst. Evol. Microbiol.">
        <title>The Global Catalogue of Microorganisms (GCM) 10K type strain sequencing project: providing services to taxonomists for standard genome sequencing and annotation.</title>
        <authorList>
            <consortium name="The Broad Institute Genomics Platform"/>
            <consortium name="The Broad Institute Genome Sequencing Center for Infectious Disease"/>
            <person name="Wu L."/>
            <person name="Ma J."/>
        </authorList>
    </citation>
    <scope>NUCLEOTIDE SEQUENCE [LARGE SCALE GENOMIC DNA]</scope>
    <source>
        <strain evidence="9">KCTC 42447</strain>
    </source>
</reference>
<accession>A0ABV7T902</accession>
<dbReference type="RefSeq" id="WP_386364324.1">
    <property type="nucleotide sequence ID" value="NZ_JBHRXZ010000022.1"/>
</dbReference>
<evidence type="ECO:0000256" key="6">
    <source>
        <dbReference type="RuleBase" id="RU363076"/>
    </source>
</evidence>
<dbReference type="PANTHER" id="PTHR23427:SF2">
    <property type="entry name" value="SURFEIT LOCUS PROTEIN 1"/>
    <property type="match status" value="1"/>
</dbReference>
<evidence type="ECO:0000256" key="7">
    <source>
        <dbReference type="SAM" id="MobiDB-lite"/>
    </source>
</evidence>
<dbReference type="Pfam" id="PF02104">
    <property type="entry name" value="SURF1"/>
    <property type="match status" value="1"/>
</dbReference>
<evidence type="ECO:0000256" key="1">
    <source>
        <dbReference type="ARBA" id="ARBA00004370"/>
    </source>
</evidence>
<feature type="compositionally biased region" description="Pro residues" evidence="7">
    <location>
        <begin position="237"/>
        <end position="254"/>
    </location>
</feature>
<keyword evidence="4 6" id="KW-1133">Transmembrane helix</keyword>
<dbReference type="Proteomes" id="UP001595630">
    <property type="component" value="Unassembled WGS sequence"/>
</dbReference>
<keyword evidence="5 6" id="KW-0472">Membrane</keyword>
<keyword evidence="6" id="KW-1003">Cell membrane</keyword>
<feature type="transmembrane region" description="Helical" evidence="6">
    <location>
        <begin position="12"/>
        <end position="35"/>
    </location>
</feature>
<dbReference type="EMBL" id="JBHRXZ010000022">
    <property type="protein sequence ID" value="MFC3608091.1"/>
    <property type="molecule type" value="Genomic_DNA"/>
</dbReference>
<evidence type="ECO:0000256" key="5">
    <source>
        <dbReference type="ARBA" id="ARBA00023136"/>
    </source>
</evidence>
<dbReference type="InterPro" id="IPR045214">
    <property type="entry name" value="Surf1/Surf4"/>
</dbReference>
<dbReference type="InterPro" id="IPR002994">
    <property type="entry name" value="Surf1/Shy1"/>
</dbReference>
<comment type="caution">
    <text evidence="8">The sequence shown here is derived from an EMBL/GenBank/DDBJ whole genome shotgun (WGS) entry which is preliminary data.</text>
</comment>
<sequence length="254" mass="28588">MPGPLAPLRFRPGLPASLLLLLGLPLFVWLGLWQLDRAEQRSARQSLLEQQATAPAQPLASLQEPFEARQRVRLDGRFDADHSFILDNRSRDGQVGAELLQPFFDIPSGRWVLLNRGWQAWPDRHLPLPMDTPRERLRLTAWVAHPQAQPFRLPPPSSGEWPLRLQHIEMEAVWALLERDGVGYELRLEAGPAAYRVDWPGSAMTVGRHLGYAFQWFALAAAVLGLWLYVGLRPAGSEPPRPPPRPASEPRTPG</sequence>
<evidence type="ECO:0000313" key="8">
    <source>
        <dbReference type="EMBL" id="MFC3608091.1"/>
    </source>
</evidence>
<feature type="transmembrane region" description="Helical" evidence="6">
    <location>
        <begin position="210"/>
        <end position="230"/>
    </location>
</feature>
<keyword evidence="9" id="KW-1185">Reference proteome</keyword>
<dbReference type="PROSITE" id="PS50895">
    <property type="entry name" value="SURF1"/>
    <property type="match status" value="1"/>
</dbReference>
<evidence type="ECO:0000256" key="2">
    <source>
        <dbReference type="ARBA" id="ARBA00007165"/>
    </source>
</evidence>
<name>A0ABV7T902_9GAMM</name>
<gene>
    <name evidence="8" type="ORF">ACFOMF_09910</name>
</gene>
<comment type="subcellular location">
    <subcellularLocation>
        <location evidence="6">Cell membrane</location>
        <topology evidence="6">Multi-pass membrane protein</topology>
    </subcellularLocation>
    <subcellularLocation>
        <location evidence="1">Membrane</location>
    </subcellularLocation>
</comment>